<name>A0ABV7LG95_9HYPH</name>
<dbReference type="CDD" id="cd03219">
    <property type="entry name" value="ABC_Mj1267_LivG_branched"/>
    <property type="match status" value="1"/>
</dbReference>
<dbReference type="EMBL" id="JBHRUV010000052">
    <property type="protein sequence ID" value="MFC3266753.1"/>
    <property type="molecule type" value="Genomic_DNA"/>
</dbReference>
<comment type="caution">
    <text evidence="6">The sequence shown here is derived from an EMBL/GenBank/DDBJ whole genome shotgun (WGS) entry which is preliminary data.</text>
</comment>
<accession>A0ABV7LG95</accession>
<dbReference type="Gene3D" id="3.40.50.300">
    <property type="entry name" value="P-loop containing nucleotide triphosphate hydrolases"/>
    <property type="match status" value="1"/>
</dbReference>
<evidence type="ECO:0000259" key="5">
    <source>
        <dbReference type="PROSITE" id="PS50893"/>
    </source>
</evidence>
<dbReference type="InterPro" id="IPR032823">
    <property type="entry name" value="BCA_ABC_TP_C"/>
</dbReference>
<dbReference type="InterPro" id="IPR017871">
    <property type="entry name" value="ABC_transporter-like_CS"/>
</dbReference>
<comment type="similarity">
    <text evidence="1">Belongs to the ABC transporter superfamily.</text>
</comment>
<keyword evidence="7" id="KW-1185">Reference proteome</keyword>
<dbReference type="InterPro" id="IPR003593">
    <property type="entry name" value="AAA+_ATPase"/>
</dbReference>
<keyword evidence="4 6" id="KW-0067">ATP-binding</keyword>
<evidence type="ECO:0000313" key="6">
    <source>
        <dbReference type="EMBL" id="MFC3266753.1"/>
    </source>
</evidence>
<dbReference type="InterPro" id="IPR003439">
    <property type="entry name" value="ABC_transporter-like_ATP-bd"/>
</dbReference>
<dbReference type="SMART" id="SM00382">
    <property type="entry name" value="AAA"/>
    <property type="match status" value="1"/>
</dbReference>
<dbReference type="InterPro" id="IPR051120">
    <property type="entry name" value="ABC_AA/LPS_Transport"/>
</dbReference>
<gene>
    <name evidence="6" type="ORF">ACFOEX_10355</name>
</gene>
<keyword evidence="3" id="KW-0547">Nucleotide-binding</keyword>
<dbReference type="PROSITE" id="PS00211">
    <property type="entry name" value="ABC_TRANSPORTER_1"/>
    <property type="match status" value="1"/>
</dbReference>
<sequence>MSAAPAGLRVSAVRKRFQGVIAVDGVSFTAPPGRVTGLIGPNGSGKTTTMNVITGLCAPDAGEVLLDDAPLGALKPFEIARRGVARTFQNIRLLPDATALDNVIVGAIAAQKAALLASLARLPSARREEAAARALAQAMLERVGAGALADRPAGALSYGDRRRVEIARALATRPRLLLLDEPAAGMTHAERRALAVLIRSIREEGVTVLLVEHDSDLVAAVCDHVVALNFGRVIAAGAPAEIREDPAVIEAYLGTDDDA</sequence>
<dbReference type="PANTHER" id="PTHR45772">
    <property type="entry name" value="CONSERVED COMPONENT OF ABC TRANSPORTER FOR NATURAL AMINO ACIDS-RELATED"/>
    <property type="match status" value="1"/>
</dbReference>
<dbReference type="SUPFAM" id="SSF52540">
    <property type="entry name" value="P-loop containing nucleoside triphosphate hydrolases"/>
    <property type="match status" value="1"/>
</dbReference>
<dbReference type="GO" id="GO:0005524">
    <property type="term" value="F:ATP binding"/>
    <property type="evidence" value="ECO:0007669"/>
    <property type="project" value="UniProtKB-KW"/>
</dbReference>
<reference evidence="7" key="1">
    <citation type="journal article" date="2019" name="Int. J. Syst. Evol. Microbiol.">
        <title>The Global Catalogue of Microorganisms (GCM) 10K type strain sequencing project: providing services to taxonomists for standard genome sequencing and annotation.</title>
        <authorList>
            <consortium name="The Broad Institute Genomics Platform"/>
            <consortium name="The Broad Institute Genome Sequencing Center for Infectious Disease"/>
            <person name="Wu L."/>
            <person name="Ma J."/>
        </authorList>
    </citation>
    <scope>NUCLEOTIDE SEQUENCE [LARGE SCALE GENOMIC DNA]</scope>
    <source>
        <strain evidence="7">CCM 7941</strain>
    </source>
</reference>
<evidence type="ECO:0000256" key="4">
    <source>
        <dbReference type="ARBA" id="ARBA00022840"/>
    </source>
</evidence>
<dbReference type="PROSITE" id="PS50893">
    <property type="entry name" value="ABC_TRANSPORTER_2"/>
    <property type="match status" value="1"/>
</dbReference>
<organism evidence="6 7">
    <name type="scientific">Camelimonas abortus</name>
    <dbReference type="NCBI Taxonomy" id="1017184"/>
    <lineage>
        <taxon>Bacteria</taxon>
        <taxon>Pseudomonadati</taxon>
        <taxon>Pseudomonadota</taxon>
        <taxon>Alphaproteobacteria</taxon>
        <taxon>Hyphomicrobiales</taxon>
        <taxon>Chelatococcaceae</taxon>
        <taxon>Camelimonas</taxon>
    </lineage>
</organism>
<evidence type="ECO:0000256" key="3">
    <source>
        <dbReference type="ARBA" id="ARBA00022741"/>
    </source>
</evidence>
<dbReference type="RefSeq" id="WP_376828988.1">
    <property type="nucleotide sequence ID" value="NZ_JBHLWR010000004.1"/>
</dbReference>
<proteinExistence type="inferred from homology"/>
<dbReference type="Pfam" id="PF00005">
    <property type="entry name" value="ABC_tran"/>
    <property type="match status" value="1"/>
</dbReference>
<evidence type="ECO:0000256" key="1">
    <source>
        <dbReference type="ARBA" id="ARBA00005417"/>
    </source>
</evidence>
<evidence type="ECO:0000313" key="7">
    <source>
        <dbReference type="Proteomes" id="UP001595536"/>
    </source>
</evidence>
<dbReference type="InterPro" id="IPR027417">
    <property type="entry name" value="P-loop_NTPase"/>
</dbReference>
<evidence type="ECO:0000256" key="2">
    <source>
        <dbReference type="ARBA" id="ARBA00022448"/>
    </source>
</evidence>
<keyword evidence="2" id="KW-0813">Transport</keyword>
<dbReference type="Proteomes" id="UP001595536">
    <property type="component" value="Unassembled WGS sequence"/>
</dbReference>
<dbReference type="PANTHER" id="PTHR45772:SF7">
    <property type="entry name" value="AMINO ACID ABC TRANSPORTER ATP-BINDING PROTEIN"/>
    <property type="match status" value="1"/>
</dbReference>
<feature type="domain" description="ABC transporter" evidence="5">
    <location>
        <begin position="8"/>
        <end position="255"/>
    </location>
</feature>
<protein>
    <submittedName>
        <fullName evidence="6">ABC transporter ATP-binding protein</fullName>
    </submittedName>
</protein>
<dbReference type="Pfam" id="PF12399">
    <property type="entry name" value="BCA_ABC_TP_C"/>
    <property type="match status" value="1"/>
</dbReference>